<reference evidence="1 2" key="1">
    <citation type="journal article" date="1994" name="Int. J. Syst. Bacteriol.">
        <title>Phylogenetic positions of novel aerobic, bacteriochlorophyll a-containing bacteria and description of Roseococcus thiosulfatophilus gen. nov., sp. nov., Erythromicrobium ramosum gen. nov., sp. nov., and Erythrobacter litoralis sp. nov.</title>
        <authorList>
            <person name="Yurkov V."/>
            <person name="Stackebrandt E."/>
            <person name="Holmes A."/>
            <person name="Fuerst J.A."/>
            <person name="Hugenholtz P."/>
            <person name="Golecki J."/>
            <person name="Gad'on N."/>
            <person name="Gorlenko V.M."/>
            <person name="Kompantseva E.I."/>
            <person name="Drews G."/>
        </authorList>
    </citation>
    <scope>NUCLEOTIDE SEQUENCE [LARGE SCALE GENOMIC DNA]</scope>
    <source>
        <strain evidence="1 2">KR-99</strain>
    </source>
</reference>
<evidence type="ECO:0000313" key="2">
    <source>
        <dbReference type="Proteomes" id="UP000589292"/>
    </source>
</evidence>
<proteinExistence type="predicted"/>
<organism evidence="1 2">
    <name type="scientific">Sphingomonas ursincola</name>
    <dbReference type="NCBI Taxonomy" id="56361"/>
    <lineage>
        <taxon>Bacteria</taxon>
        <taxon>Pseudomonadati</taxon>
        <taxon>Pseudomonadota</taxon>
        <taxon>Alphaproteobacteria</taxon>
        <taxon>Sphingomonadales</taxon>
        <taxon>Sphingomonadaceae</taxon>
        <taxon>Sphingomonas</taxon>
    </lineage>
</organism>
<dbReference type="Proteomes" id="UP000589292">
    <property type="component" value="Unassembled WGS sequence"/>
</dbReference>
<dbReference type="RefSeq" id="WP_181268542.1">
    <property type="nucleotide sequence ID" value="NZ_BAAAGB010000002.1"/>
</dbReference>
<evidence type="ECO:0000313" key="1">
    <source>
        <dbReference type="EMBL" id="MBA1376164.1"/>
    </source>
</evidence>
<accession>A0A7V8UAQ7</accession>
<gene>
    <name evidence="1" type="ORF">FG486_17620</name>
</gene>
<name>A0A7V8UAQ7_9SPHN</name>
<dbReference type="EMBL" id="VDES01000005">
    <property type="protein sequence ID" value="MBA1376164.1"/>
    <property type="molecule type" value="Genomic_DNA"/>
</dbReference>
<comment type="caution">
    <text evidence="1">The sequence shown here is derived from an EMBL/GenBank/DDBJ whole genome shotgun (WGS) entry which is preliminary data.</text>
</comment>
<dbReference type="AlphaFoldDB" id="A0A7V8UAQ7"/>
<protein>
    <submittedName>
        <fullName evidence="1">Uncharacterized protein</fullName>
    </submittedName>
</protein>
<keyword evidence="2" id="KW-1185">Reference proteome</keyword>
<sequence length="430" mass="45280">MTPAAPKPRTRSRWTLLLRLLALAMLVAAFLAIDGEPLVGPPVPPDARSIALARGIAKQVAGQNAVAGARETIVLRQSELDGFSAMASQVIAPSRAEARLIAPPGRAAAPPELVLRLSRSLPLGAWLNLEARAHSTGAGRGLPTVRASIGHLPVPAWLMRWLIGQAWSIAQPDMPDPPTLEETLLQVQIAPKAARVVLINPGRNAALAGLAQLGGTASDPRWVARAYCALSRHADPDLAVIVRRAWQLERPAELGPAEQNRGLLLAVAMRTVPEYRDRLAGASLPLVSACSPPDDPVALAGRGDLAKHWALSAALGASLGGQAAQSLGVFKELSDSLKGGSGFSFVDLAADRSGERFARAATNPQLARFLQTRLAAVTDDQLLPGEALDRPEGLDAGLFERTYSSIDSPEYVAAVAAIDRLLDNIGVPKP</sequence>